<keyword evidence="9" id="KW-0136">Cellulose degradation</keyword>
<keyword evidence="12 14" id="KW-0326">Glycosidase</keyword>
<evidence type="ECO:0000256" key="3">
    <source>
        <dbReference type="ARBA" id="ARBA00004987"/>
    </source>
</evidence>
<dbReference type="InParanoid" id="A0A132B6C8"/>
<dbReference type="Gene3D" id="2.60.40.10">
    <property type="entry name" value="Immunoglobulins"/>
    <property type="match status" value="1"/>
</dbReference>
<gene>
    <name evidence="16" type="ORF">LY89DRAFT_691646</name>
</gene>
<dbReference type="PRINTS" id="PR00133">
    <property type="entry name" value="GLHYDRLASE3"/>
</dbReference>
<comment type="subcellular location">
    <subcellularLocation>
        <location evidence="2">Secreted</location>
    </subcellularLocation>
</comment>
<dbReference type="Pfam" id="PF00933">
    <property type="entry name" value="Glyco_hydro_3"/>
    <property type="match status" value="1"/>
</dbReference>
<dbReference type="InterPro" id="IPR017853">
    <property type="entry name" value="GH"/>
</dbReference>
<dbReference type="Proteomes" id="UP000070700">
    <property type="component" value="Unassembled WGS sequence"/>
</dbReference>
<dbReference type="SUPFAM" id="SSF51445">
    <property type="entry name" value="(Trans)glycosidases"/>
    <property type="match status" value="1"/>
</dbReference>
<dbReference type="InterPro" id="IPR013783">
    <property type="entry name" value="Ig-like_fold"/>
</dbReference>
<dbReference type="GeneID" id="28826104"/>
<dbReference type="GO" id="GO:0005576">
    <property type="term" value="C:extracellular region"/>
    <property type="evidence" value="ECO:0007669"/>
    <property type="project" value="UniProtKB-SubCell"/>
</dbReference>
<dbReference type="Gene3D" id="3.20.20.300">
    <property type="entry name" value="Glycoside hydrolase, family 3, N-terminal domain"/>
    <property type="match status" value="1"/>
</dbReference>
<comment type="catalytic activity">
    <reaction evidence="1 14">
        <text>Hydrolysis of terminal, non-reducing beta-D-glucosyl residues with release of beta-D-glucose.</text>
        <dbReference type="EC" id="3.2.1.21"/>
    </reaction>
</comment>
<dbReference type="RefSeq" id="XP_018061914.1">
    <property type="nucleotide sequence ID" value="XM_018216378.1"/>
</dbReference>
<dbReference type="EC" id="3.2.1.21" evidence="5 14"/>
<keyword evidence="8 14" id="KW-0378">Hydrolase</keyword>
<evidence type="ECO:0000256" key="7">
    <source>
        <dbReference type="ARBA" id="ARBA00022729"/>
    </source>
</evidence>
<dbReference type="InterPro" id="IPR026891">
    <property type="entry name" value="Fn3-like"/>
</dbReference>
<evidence type="ECO:0000313" key="16">
    <source>
        <dbReference type="EMBL" id="KUJ07559.1"/>
    </source>
</evidence>
<dbReference type="AlphaFoldDB" id="A0A132B6C8"/>
<dbReference type="FunFam" id="2.60.40.10:FF:000757">
    <property type="entry name" value="Beta-glucosidase G"/>
    <property type="match status" value="1"/>
</dbReference>
<dbReference type="InterPro" id="IPR002772">
    <property type="entry name" value="Glyco_hydro_3_C"/>
</dbReference>
<dbReference type="SUPFAM" id="SSF52279">
    <property type="entry name" value="Beta-D-glucan exohydrolase, C-terminal domain"/>
    <property type="match status" value="1"/>
</dbReference>
<keyword evidence="6" id="KW-0964">Secreted</keyword>
<dbReference type="InterPro" id="IPR001764">
    <property type="entry name" value="Glyco_hydro_3_N"/>
</dbReference>
<dbReference type="KEGG" id="psco:LY89DRAFT_691646"/>
<dbReference type="Pfam" id="PF14310">
    <property type="entry name" value="Fn3-like"/>
    <property type="match status" value="1"/>
</dbReference>
<reference evidence="16 17" key="1">
    <citation type="submission" date="2015-10" db="EMBL/GenBank/DDBJ databases">
        <title>Full genome of DAOMC 229536 Phialocephala scopiformis, a fungal endophyte of spruce producing the potent anti-insectan compound rugulosin.</title>
        <authorList>
            <consortium name="DOE Joint Genome Institute"/>
            <person name="Walker A.K."/>
            <person name="Frasz S.L."/>
            <person name="Seifert K.A."/>
            <person name="Miller J.D."/>
            <person name="Mondo S.J."/>
            <person name="Labutti K."/>
            <person name="Lipzen A."/>
            <person name="Dockter R."/>
            <person name="Kennedy M."/>
            <person name="Grigoriev I.V."/>
            <person name="Spatafora J.W."/>
        </authorList>
    </citation>
    <scope>NUCLEOTIDE SEQUENCE [LARGE SCALE GENOMIC DNA]</scope>
    <source>
        <strain evidence="16 17">CBS 120377</strain>
    </source>
</reference>
<evidence type="ECO:0000256" key="6">
    <source>
        <dbReference type="ARBA" id="ARBA00022525"/>
    </source>
</evidence>
<dbReference type="Gene3D" id="3.40.50.1700">
    <property type="entry name" value="Glycoside hydrolase family 3 C-terminal domain"/>
    <property type="match status" value="1"/>
</dbReference>
<evidence type="ECO:0000256" key="8">
    <source>
        <dbReference type="ARBA" id="ARBA00022801"/>
    </source>
</evidence>
<dbReference type="PROSITE" id="PS00775">
    <property type="entry name" value="GLYCOSYL_HYDROL_F3"/>
    <property type="match status" value="1"/>
</dbReference>
<dbReference type="GO" id="GO:0030245">
    <property type="term" value="P:cellulose catabolic process"/>
    <property type="evidence" value="ECO:0007669"/>
    <property type="project" value="UniProtKB-UniPathway"/>
</dbReference>
<protein>
    <recommendedName>
        <fullName evidence="5 14">beta-glucosidase</fullName>
        <ecNumber evidence="5 14">3.2.1.21</ecNumber>
    </recommendedName>
</protein>
<evidence type="ECO:0000256" key="12">
    <source>
        <dbReference type="ARBA" id="ARBA00023295"/>
    </source>
</evidence>
<dbReference type="Pfam" id="PF01915">
    <property type="entry name" value="Glyco_hydro_3_C"/>
    <property type="match status" value="1"/>
</dbReference>
<dbReference type="UniPathway" id="UPA00696"/>
<dbReference type="InterPro" id="IPR050288">
    <property type="entry name" value="Cellulose_deg_GH3"/>
</dbReference>
<sequence length="635" mass="68695">MGAEFRAKGVNVALGPVVGPLGKIAKGGRNWEGFSNDPYLAGGLAAETVKGVQEAGVVSCVKHFIGNEQETNRIPGYNNQSQRVEAVSSNINDKLLHEMYLWPFVDAIHAGAGSVMCSYNRVNNSYSCQNSKLLNGILKTELGFQGFVVSDWGALHAGYVAAQAGLDMVMPGPANFWAGNLTASIANGSLAQEVLDNMATRIMATYYQFSQDESSFPSPGIDIPKSLAAPHTFVNAVSPDSKQILLDSAIESHVLVKNLRAGNNSLGLPLKTPELVSVFGYDAAEPPMNPYIPNPGHGAQFLNSTLTVGGGSGSNNPSYVSSPLSALNQRAYEDGFQLLWDTTNLNATAAVNPASSACLVFLNAWATESHDRPGLYDEFSDSLVLNAARQCSNTVVVIHNAGIRIVDRWVEHENVTAVIFAHLPGQDSGRALVKLLWGEENPSGRLPYSVARNEGVYLEPVQPEGEFVLFPQDDYKEGWEVDYRGFDERGVVPRFEFGFGLSYTSFAYSNLSISQVEEAVLGEWPTGGVKEGGQEDLWDVLFRIEASVANTGSVDGKEVAQLYVGIPGGPVKQLRGFEKVSVEVGESVTVGFDVTRRDLSVWDVVEQKWRLQRGEYEVFVGRSSRDLPLVGNLTV</sequence>
<evidence type="ECO:0000256" key="4">
    <source>
        <dbReference type="ARBA" id="ARBA00005336"/>
    </source>
</evidence>
<comment type="similarity">
    <text evidence="4 14">Belongs to the glycosyl hydrolase 3 family.</text>
</comment>
<organism evidence="16 17">
    <name type="scientific">Mollisia scopiformis</name>
    <name type="common">Conifer needle endophyte fungus</name>
    <name type="synonym">Phialocephala scopiformis</name>
    <dbReference type="NCBI Taxonomy" id="149040"/>
    <lineage>
        <taxon>Eukaryota</taxon>
        <taxon>Fungi</taxon>
        <taxon>Dikarya</taxon>
        <taxon>Ascomycota</taxon>
        <taxon>Pezizomycotina</taxon>
        <taxon>Leotiomycetes</taxon>
        <taxon>Helotiales</taxon>
        <taxon>Mollisiaceae</taxon>
        <taxon>Mollisia</taxon>
    </lineage>
</organism>
<dbReference type="InterPro" id="IPR036881">
    <property type="entry name" value="Glyco_hydro_3_C_sf"/>
</dbReference>
<evidence type="ECO:0000259" key="15">
    <source>
        <dbReference type="SMART" id="SM01217"/>
    </source>
</evidence>
<keyword evidence="7" id="KW-0732">Signal</keyword>
<evidence type="ECO:0000313" key="17">
    <source>
        <dbReference type="Proteomes" id="UP000070700"/>
    </source>
</evidence>
<keyword evidence="13 14" id="KW-0624">Polysaccharide degradation</keyword>
<evidence type="ECO:0000256" key="5">
    <source>
        <dbReference type="ARBA" id="ARBA00012744"/>
    </source>
</evidence>
<evidence type="ECO:0000256" key="11">
    <source>
        <dbReference type="ARBA" id="ARBA00023277"/>
    </source>
</evidence>
<dbReference type="EMBL" id="KQ947439">
    <property type="protein sequence ID" value="KUJ07559.1"/>
    <property type="molecule type" value="Genomic_DNA"/>
</dbReference>
<keyword evidence="17" id="KW-1185">Reference proteome</keyword>
<dbReference type="InterPro" id="IPR036962">
    <property type="entry name" value="Glyco_hydro_3_N_sf"/>
</dbReference>
<dbReference type="InterPro" id="IPR019800">
    <property type="entry name" value="Glyco_hydro_3_AS"/>
</dbReference>
<dbReference type="OrthoDB" id="416222at2759"/>
<name>A0A132B6C8_MOLSC</name>
<accession>A0A132B6C8</accession>
<evidence type="ECO:0000256" key="2">
    <source>
        <dbReference type="ARBA" id="ARBA00004613"/>
    </source>
</evidence>
<evidence type="ECO:0000256" key="1">
    <source>
        <dbReference type="ARBA" id="ARBA00000448"/>
    </source>
</evidence>
<proteinExistence type="inferred from homology"/>
<evidence type="ECO:0000256" key="14">
    <source>
        <dbReference type="RuleBase" id="RU361161"/>
    </source>
</evidence>
<evidence type="ECO:0000256" key="13">
    <source>
        <dbReference type="ARBA" id="ARBA00023326"/>
    </source>
</evidence>
<keyword evidence="10" id="KW-0325">Glycoprotein</keyword>
<dbReference type="GO" id="GO:0008422">
    <property type="term" value="F:beta-glucosidase activity"/>
    <property type="evidence" value="ECO:0007669"/>
    <property type="project" value="UniProtKB-EC"/>
</dbReference>
<comment type="pathway">
    <text evidence="3 14">Glycan metabolism; cellulose degradation.</text>
</comment>
<dbReference type="PANTHER" id="PTHR42715">
    <property type="entry name" value="BETA-GLUCOSIDASE"/>
    <property type="match status" value="1"/>
</dbReference>
<evidence type="ECO:0000256" key="10">
    <source>
        <dbReference type="ARBA" id="ARBA00023180"/>
    </source>
</evidence>
<keyword evidence="11 14" id="KW-0119">Carbohydrate metabolism</keyword>
<dbReference type="SMART" id="SM01217">
    <property type="entry name" value="Fn3_like"/>
    <property type="match status" value="1"/>
</dbReference>
<dbReference type="FunFam" id="3.20.20.300:FF:000002">
    <property type="entry name" value="Probable beta-glucosidase"/>
    <property type="match status" value="1"/>
</dbReference>
<evidence type="ECO:0000256" key="9">
    <source>
        <dbReference type="ARBA" id="ARBA00023001"/>
    </source>
</evidence>
<feature type="domain" description="Fibronectin type III-like" evidence="15">
    <location>
        <begin position="558"/>
        <end position="624"/>
    </location>
</feature>
<dbReference type="PANTHER" id="PTHR42715:SF5">
    <property type="entry name" value="BETA-GLUCOSIDASE M-RELATED"/>
    <property type="match status" value="1"/>
</dbReference>
<dbReference type="STRING" id="149040.A0A132B6C8"/>